<evidence type="ECO:0000313" key="3">
    <source>
        <dbReference type="Proteomes" id="UP000305778"/>
    </source>
</evidence>
<keyword evidence="1" id="KW-0732">Signal</keyword>
<comment type="caution">
    <text evidence="2">The sequence shown here is derived from an EMBL/GenBank/DDBJ whole genome shotgun (WGS) entry which is preliminary data.</text>
</comment>
<keyword evidence="3" id="KW-1185">Reference proteome</keyword>
<name>A0A4U0RWQ8_9ACTN</name>
<evidence type="ECO:0000313" key="2">
    <source>
        <dbReference type="EMBL" id="TJZ99996.1"/>
    </source>
</evidence>
<dbReference type="AlphaFoldDB" id="A0A4U0RWQ8"/>
<gene>
    <name evidence="2" type="ORF">FCI23_43830</name>
</gene>
<protein>
    <submittedName>
        <fullName evidence="2">Uncharacterized protein</fullName>
    </submittedName>
</protein>
<sequence length="88" mass="10180">MKRIARGLLLACMTAAVLVPTMGTASAAPAVAQASAFGHDRFDRGDCDRGCFDRRDFDRDRFDRRDCDRDRFDRRDFDDIRIHNVWIL</sequence>
<organism evidence="2 3">
    <name type="scientific">Actinacidiphila oryziradicis</name>
    <dbReference type="NCBI Taxonomy" id="2571141"/>
    <lineage>
        <taxon>Bacteria</taxon>
        <taxon>Bacillati</taxon>
        <taxon>Actinomycetota</taxon>
        <taxon>Actinomycetes</taxon>
        <taxon>Kitasatosporales</taxon>
        <taxon>Streptomycetaceae</taxon>
        <taxon>Actinacidiphila</taxon>
    </lineage>
</organism>
<reference evidence="2 3" key="1">
    <citation type="submission" date="2019-04" db="EMBL/GenBank/DDBJ databases">
        <title>Streptomyces oryziradicis sp. nov., a novel actinomycete isolated from rhizosphere soil of rice (Oryza sativa L.).</title>
        <authorList>
            <person name="Li C."/>
        </authorList>
    </citation>
    <scope>NUCLEOTIDE SEQUENCE [LARGE SCALE GENOMIC DNA]</scope>
    <source>
        <strain evidence="2 3">NEAU-C40</strain>
    </source>
</reference>
<feature type="chain" id="PRO_5020814868" evidence="1">
    <location>
        <begin position="28"/>
        <end position="88"/>
    </location>
</feature>
<accession>A0A4U0RWQ8</accession>
<dbReference type="Proteomes" id="UP000305778">
    <property type="component" value="Unassembled WGS sequence"/>
</dbReference>
<dbReference type="EMBL" id="SUMC01000092">
    <property type="protein sequence ID" value="TJZ99996.1"/>
    <property type="molecule type" value="Genomic_DNA"/>
</dbReference>
<dbReference type="RefSeq" id="WP_136729637.1">
    <property type="nucleotide sequence ID" value="NZ_SUMC01000092.1"/>
</dbReference>
<proteinExistence type="predicted"/>
<feature type="signal peptide" evidence="1">
    <location>
        <begin position="1"/>
        <end position="27"/>
    </location>
</feature>
<evidence type="ECO:0000256" key="1">
    <source>
        <dbReference type="SAM" id="SignalP"/>
    </source>
</evidence>